<dbReference type="PANTHER" id="PTHR14947:SF26">
    <property type="entry name" value="RIKEN CDNA D130040H23 GENE"/>
    <property type="match status" value="1"/>
</dbReference>
<proteinExistence type="predicted"/>
<dbReference type="EMBL" id="JAULJE010000005">
    <property type="protein sequence ID" value="KAK1342616.1"/>
    <property type="molecule type" value="Genomic_DNA"/>
</dbReference>
<feature type="non-terminal residue" evidence="2">
    <location>
        <position position="120"/>
    </location>
</feature>
<evidence type="ECO:0000256" key="1">
    <source>
        <dbReference type="SAM" id="MobiDB-lite"/>
    </source>
</evidence>
<evidence type="ECO:0000313" key="3">
    <source>
        <dbReference type="Proteomes" id="UP001177744"/>
    </source>
</evidence>
<name>A0AA40LQN0_CNENI</name>
<evidence type="ECO:0000313" key="2">
    <source>
        <dbReference type="EMBL" id="KAK1342616.1"/>
    </source>
</evidence>
<sequence length="120" mass="13560">MKEISLERNSLNVNNVLKPTEITVPSKHAKELTLERSPMNVRNIEKPSLITTFRKPYKSEECGEGFCYSTPLSGPGPSKVGELGACLRRHQAFQKPPPSQRLLKGLVHQRTGTQLHREKR</sequence>
<reference evidence="2" key="1">
    <citation type="submission" date="2023-06" db="EMBL/GenBank/DDBJ databases">
        <title>Reference genome for the Northern bat (Eptesicus nilssonii), a most northern bat species.</title>
        <authorList>
            <person name="Laine V.N."/>
            <person name="Pulliainen A.T."/>
            <person name="Lilley T.M."/>
        </authorList>
    </citation>
    <scope>NUCLEOTIDE SEQUENCE</scope>
    <source>
        <strain evidence="2">BLF_Eptnil</strain>
        <tissue evidence="2">Kidney</tissue>
    </source>
</reference>
<dbReference type="Proteomes" id="UP001177744">
    <property type="component" value="Unassembled WGS sequence"/>
</dbReference>
<organism evidence="2 3">
    <name type="scientific">Cnephaeus nilssonii</name>
    <name type="common">Northern bat</name>
    <name type="synonym">Eptesicus nilssonii</name>
    <dbReference type="NCBI Taxonomy" id="3371016"/>
    <lineage>
        <taxon>Eukaryota</taxon>
        <taxon>Metazoa</taxon>
        <taxon>Chordata</taxon>
        <taxon>Craniata</taxon>
        <taxon>Vertebrata</taxon>
        <taxon>Euteleostomi</taxon>
        <taxon>Mammalia</taxon>
        <taxon>Eutheria</taxon>
        <taxon>Laurasiatheria</taxon>
        <taxon>Chiroptera</taxon>
        <taxon>Yangochiroptera</taxon>
        <taxon>Vespertilionidae</taxon>
        <taxon>Cnephaeus</taxon>
    </lineage>
</organism>
<accession>A0AA40LQN0</accession>
<protein>
    <submittedName>
        <fullName evidence="2">Uncharacterized protein</fullName>
    </submittedName>
</protein>
<dbReference type="PANTHER" id="PTHR14947">
    <property type="entry name" value="ZINC FINGER PROTEIN"/>
    <property type="match status" value="1"/>
</dbReference>
<keyword evidence="3" id="KW-1185">Reference proteome</keyword>
<comment type="caution">
    <text evidence="2">The sequence shown here is derived from an EMBL/GenBank/DDBJ whole genome shotgun (WGS) entry which is preliminary data.</text>
</comment>
<gene>
    <name evidence="2" type="ORF">QTO34_015382</name>
</gene>
<dbReference type="InterPro" id="IPR039938">
    <property type="entry name" value="Sp4-like"/>
</dbReference>
<feature type="region of interest" description="Disordered" evidence="1">
    <location>
        <begin position="93"/>
        <end position="120"/>
    </location>
</feature>
<dbReference type="AlphaFoldDB" id="A0AA40LQN0"/>